<proteinExistence type="predicted"/>
<dbReference type="AlphaFoldDB" id="A0A2P5F380"/>
<dbReference type="EMBL" id="JXTC01000068">
    <property type="protein sequence ID" value="PON92257.1"/>
    <property type="molecule type" value="Genomic_DNA"/>
</dbReference>
<reference evidence="2" key="1">
    <citation type="submission" date="2016-06" db="EMBL/GenBank/DDBJ databases">
        <title>Parallel loss of symbiosis genes in relatives of nitrogen-fixing non-legume Parasponia.</title>
        <authorList>
            <person name="Van Velzen R."/>
            <person name="Holmer R."/>
            <person name="Bu F."/>
            <person name="Rutten L."/>
            <person name="Van Zeijl A."/>
            <person name="Liu W."/>
            <person name="Santuari L."/>
            <person name="Cao Q."/>
            <person name="Sharma T."/>
            <person name="Shen D."/>
            <person name="Roswanjaya Y."/>
            <person name="Wardhani T."/>
            <person name="Kalhor M.S."/>
            <person name="Jansen J."/>
            <person name="Van den Hoogen J."/>
            <person name="Gungor B."/>
            <person name="Hartog M."/>
            <person name="Hontelez J."/>
            <person name="Verver J."/>
            <person name="Yang W.-C."/>
            <person name="Schijlen E."/>
            <person name="Repin R."/>
            <person name="Schilthuizen M."/>
            <person name="Schranz E."/>
            <person name="Heidstra R."/>
            <person name="Miyata K."/>
            <person name="Fedorova E."/>
            <person name="Kohlen W."/>
            <person name="Bisseling T."/>
            <person name="Smit S."/>
            <person name="Geurts R."/>
        </authorList>
    </citation>
    <scope>NUCLEOTIDE SEQUENCE [LARGE SCALE GENOMIC DNA]</scope>
    <source>
        <strain evidence="2">cv. RG33-2</strain>
    </source>
</reference>
<name>A0A2P5F380_TREOI</name>
<organism evidence="1 2">
    <name type="scientific">Trema orientale</name>
    <name type="common">Charcoal tree</name>
    <name type="synonym">Celtis orientalis</name>
    <dbReference type="NCBI Taxonomy" id="63057"/>
    <lineage>
        <taxon>Eukaryota</taxon>
        <taxon>Viridiplantae</taxon>
        <taxon>Streptophyta</taxon>
        <taxon>Embryophyta</taxon>
        <taxon>Tracheophyta</taxon>
        <taxon>Spermatophyta</taxon>
        <taxon>Magnoliopsida</taxon>
        <taxon>eudicotyledons</taxon>
        <taxon>Gunneridae</taxon>
        <taxon>Pentapetalae</taxon>
        <taxon>rosids</taxon>
        <taxon>fabids</taxon>
        <taxon>Rosales</taxon>
        <taxon>Cannabaceae</taxon>
        <taxon>Trema</taxon>
    </lineage>
</organism>
<protein>
    <submittedName>
        <fullName evidence="1">Uncharacterized protein</fullName>
    </submittedName>
</protein>
<gene>
    <name evidence="1" type="ORF">TorRG33x02_120760</name>
</gene>
<sequence>MGSNLKKKKKRPLKLSLYLLKQDDPN</sequence>
<accession>A0A2P5F380</accession>
<dbReference type="InParanoid" id="A0A2P5F380"/>
<evidence type="ECO:0000313" key="1">
    <source>
        <dbReference type="EMBL" id="PON92257.1"/>
    </source>
</evidence>
<keyword evidence="2" id="KW-1185">Reference proteome</keyword>
<evidence type="ECO:0000313" key="2">
    <source>
        <dbReference type="Proteomes" id="UP000237000"/>
    </source>
</evidence>
<comment type="caution">
    <text evidence="1">The sequence shown here is derived from an EMBL/GenBank/DDBJ whole genome shotgun (WGS) entry which is preliminary data.</text>
</comment>
<dbReference type="Proteomes" id="UP000237000">
    <property type="component" value="Unassembled WGS sequence"/>
</dbReference>